<dbReference type="RefSeq" id="WP_243699390.1">
    <property type="nucleotide sequence ID" value="NZ_SLWK01000007.1"/>
</dbReference>
<dbReference type="SUPFAM" id="SSF56317">
    <property type="entry name" value="Carbon-nitrogen hydrolase"/>
    <property type="match status" value="1"/>
</dbReference>
<dbReference type="InterPro" id="IPR050345">
    <property type="entry name" value="Aliph_Amidase/BUP"/>
</dbReference>
<accession>A0A4R2GH25</accession>
<dbReference type="InterPro" id="IPR036526">
    <property type="entry name" value="C-N_Hydrolase_sf"/>
</dbReference>
<dbReference type="Pfam" id="PF00795">
    <property type="entry name" value="CN_hydrolase"/>
    <property type="match status" value="1"/>
</dbReference>
<dbReference type="PANTHER" id="PTHR43674:SF2">
    <property type="entry name" value="BETA-UREIDOPROPIONASE"/>
    <property type="match status" value="1"/>
</dbReference>
<organism evidence="3 4">
    <name type="scientific">Natronoflexus pectinivorans</name>
    <dbReference type="NCBI Taxonomy" id="682526"/>
    <lineage>
        <taxon>Bacteria</taxon>
        <taxon>Pseudomonadati</taxon>
        <taxon>Bacteroidota</taxon>
        <taxon>Bacteroidia</taxon>
        <taxon>Marinilabiliales</taxon>
        <taxon>Marinilabiliaceae</taxon>
        <taxon>Natronoflexus</taxon>
    </lineage>
</organism>
<feature type="domain" description="CN hydrolase" evidence="2">
    <location>
        <begin position="1"/>
        <end position="234"/>
    </location>
</feature>
<protein>
    <submittedName>
        <fullName evidence="3">Putative amidohydrolase</fullName>
    </submittedName>
</protein>
<keyword evidence="4" id="KW-1185">Reference proteome</keyword>
<comment type="caution">
    <text evidence="3">The sequence shown here is derived from an EMBL/GenBank/DDBJ whole genome shotgun (WGS) entry which is preliminary data.</text>
</comment>
<dbReference type="EMBL" id="SLWK01000007">
    <property type="protein sequence ID" value="TCO07678.1"/>
    <property type="molecule type" value="Genomic_DNA"/>
</dbReference>
<reference evidence="3 4" key="1">
    <citation type="submission" date="2019-03" db="EMBL/GenBank/DDBJ databases">
        <title>Genomic Encyclopedia of Type Strains, Phase IV (KMG-IV): sequencing the most valuable type-strain genomes for metagenomic binning, comparative biology and taxonomic classification.</title>
        <authorList>
            <person name="Goeker M."/>
        </authorList>
    </citation>
    <scope>NUCLEOTIDE SEQUENCE [LARGE SCALE GENOMIC DNA]</scope>
    <source>
        <strain evidence="3 4">DSM 24179</strain>
    </source>
</reference>
<dbReference type="PANTHER" id="PTHR43674">
    <property type="entry name" value="NITRILASE C965.09-RELATED"/>
    <property type="match status" value="1"/>
</dbReference>
<dbReference type="AlphaFoldDB" id="A0A4R2GH25"/>
<sequence>MRVGLLQYAPVIGDIDKNIRIIEKSLEKSDGADLWVLPELASSGYAFASREEAVLLSEKLSDSKFVRFLMSQAQKHRCWFVSGINEREGDKLYNSSVLVNEEGVIGVYRKLHLFKNEKNIFEPGNLGLPVFETPLGKIGMLICFDWMFPEVWRIMGLKGVQMVCHPSNLVLPWCQTAIPGYALTNRFYVATTNRVGTERGLKFTGRSVLVSPTGEYLLQGKRKKEQSLVADVDLKKSTDKQITEENHAFEDRRIDVYEINQ</sequence>
<dbReference type="InterPro" id="IPR003010">
    <property type="entry name" value="C-N_Hydrolase"/>
</dbReference>
<keyword evidence="1 3" id="KW-0378">Hydrolase</keyword>
<dbReference type="GO" id="GO:0016811">
    <property type="term" value="F:hydrolase activity, acting on carbon-nitrogen (but not peptide) bonds, in linear amides"/>
    <property type="evidence" value="ECO:0007669"/>
    <property type="project" value="UniProtKB-ARBA"/>
</dbReference>
<evidence type="ECO:0000313" key="4">
    <source>
        <dbReference type="Proteomes" id="UP000295221"/>
    </source>
</evidence>
<proteinExistence type="predicted"/>
<dbReference type="Gene3D" id="3.60.110.10">
    <property type="entry name" value="Carbon-nitrogen hydrolase"/>
    <property type="match status" value="1"/>
</dbReference>
<evidence type="ECO:0000313" key="3">
    <source>
        <dbReference type="EMBL" id="TCO07678.1"/>
    </source>
</evidence>
<dbReference type="PROSITE" id="PS50263">
    <property type="entry name" value="CN_HYDROLASE"/>
    <property type="match status" value="1"/>
</dbReference>
<gene>
    <name evidence="3" type="ORF">EV194_10762</name>
</gene>
<name>A0A4R2GH25_9BACT</name>
<evidence type="ECO:0000256" key="1">
    <source>
        <dbReference type="ARBA" id="ARBA00022801"/>
    </source>
</evidence>
<dbReference type="Proteomes" id="UP000295221">
    <property type="component" value="Unassembled WGS sequence"/>
</dbReference>
<evidence type="ECO:0000259" key="2">
    <source>
        <dbReference type="PROSITE" id="PS50263"/>
    </source>
</evidence>